<accession>A0A562NLL0</accession>
<dbReference type="InterPro" id="IPR001387">
    <property type="entry name" value="Cro/C1-type_HTH"/>
</dbReference>
<dbReference type="CDD" id="cd00093">
    <property type="entry name" value="HTH_XRE"/>
    <property type="match status" value="1"/>
</dbReference>
<sequence>MYDKDITTIEVLPLAILTELPRHRTSEAVPILDVIEVWLCRQYSGNQIQDAIEFLRKEGLLCTDDDNSPPVYPRCSVLFSSSIGDTLVKRRGEEFPTVPDRFVEGLKRLKALRGWKNKDLAKHLGVSEAYMSEMMRGIRDVKLSMLDRLKKSLGVTTLDLFGPETRPEVQQRQAY</sequence>
<dbReference type="SUPFAM" id="SSF47413">
    <property type="entry name" value="lambda repressor-like DNA-binding domains"/>
    <property type="match status" value="1"/>
</dbReference>
<gene>
    <name evidence="2" type="ORF">IQ26_04092</name>
</gene>
<protein>
    <submittedName>
        <fullName evidence="2">Helix-turn-helix protein</fullName>
    </submittedName>
</protein>
<dbReference type="AlphaFoldDB" id="A0A562NLL0"/>
<dbReference type="InterPro" id="IPR010982">
    <property type="entry name" value="Lambda_DNA-bd_dom_sf"/>
</dbReference>
<reference evidence="2 3" key="1">
    <citation type="journal article" date="2015" name="Stand. Genomic Sci.">
        <title>Genomic Encyclopedia of Bacterial and Archaeal Type Strains, Phase III: the genomes of soil and plant-associated and newly described type strains.</title>
        <authorList>
            <person name="Whitman W.B."/>
            <person name="Woyke T."/>
            <person name="Klenk H.P."/>
            <person name="Zhou Y."/>
            <person name="Lilburn T.G."/>
            <person name="Beck B.J."/>
            <person name="De Vos P."/>
            <person name="Vandamme P."/>
            <person name="Eisen J.A."/>
            <person name="Garrity G."/>
            <person name="Hugenholtz P."/>
            <person name="Kyrpides N.C."/>
        </authorList>
    </citation>
    <scope>NUCLEOTIDE SEQUENCE [LARGE SCALE GENOMIC DNA]</scope>
    <source>
        <strain evidence="2 3">CGMCC 1.2546</strain>
    </source>
</reference>
<evidence type="ECO:0000313" key="2">
    <source>
        <dbReference type="EMBL" id="TWI33092.1"/>
    </source>
</evidence>
<evidence type="ECO:0000313" key="3">
    <source>
        <dbReference type="Proteomes" id="UP000317122"/>
    </source>
</evidence>
<dbReference type="SMART" id="SM00530">
    <property type="entry name" value="HTH_XRE"/>
    <property type="match status" value="1"/>
</dbReference>
<dbReference type="OrthoDB" id="8367201at2"/>
<dbReference type="GO" id="GO:0003677">
    <property type="term" value="F:DNA binding"/>
    <property type="evidence" value="ECO:0007669"/>
    <property type="project" value="InterPro"/>
</dbReference>
<dbReference type="Proteomes" id="UP000317122">
    <property type="component" value="Unassembled WGS sequence"/>
</dbReference>
<organism evidence="2 3">
    <name type="scientific">Mesorhizobium tianshanense</name>
    <dbReference type="NCBI Taxonomy" id="39844"/>
    <lineage>
        <taxon>Bacteria</taxon>
        <taxon>Pseudomonadati</taxon>
        <taxon>Pseudomonadota</taxon>
        <taxon>Alphaproteobacteria</taxon>
        <taxon>Hyphomicrobiales</taxon>
        <taxon>Phyllobacteriaceae</taxon>
        <taxon>Mesorhizobium</taxon>
    </lineage>
</organism>
<dbReference type="PROSITE" id="PS50943">
    <property type="entry name" value="HTH_CROC1"/>
    <property type="match status" value="1"/>
</dbReference>
<evidence type="ECO:0000259" key="1">
    <source>
        <dbReference type="PROSITE" id="PS50943"/>
    </source>
</evidence>
<dbReference type="RefSeq" id="WP_145720164.1">
    <property type="nucleotide sequence ID" value="NZ_BSPF01000004.1"/>
</dbReference>
<dbReference type="Gene3D" id="1.10.260.40">
    <property type="entry name" value="lambda repressor-like DNA-binding domains"/>
    <property type="match status" value="1"/>
</dbReference>
<dbReference type="Pfam" id="PF13560">
    <property type="entry name" value="HTH_31"/>
    <property type="match status" value="1"/>
</dbReference>
<dbReference type="EMBL" id="VLKT01000026">
    <property type="protein sequence ID" value="TWI33092.1"/>
    <property type="molecule type" value="Genomic_DNA"/>
</dbReference>
<proteinExistence type="predicted"/>
<keyword evidence="3" id="KW-1185">Reference proteome</keyword>
<comment type="caution">
    <text evidence="2">The sequence shown here is derived from an EMBL/GenBank/DDBJ whole genome shotgun (WGS) entry which is preliminary data.</text>
</comment>
<feature type="domain" description="HTH cro/C1-type" evidence="1">
    <location>
        <begin position="106"/>
        <end position="160"/>
    </location>
</feature>
<name>A0A562NLL0_9HYPH</name>